<dbReference type="RefSeq" id="WP_344622895.1">
    <property type="nucleotide sequence ID" value="NZ_BAAALD010000011.1"/>
</dbReference>
<reference evidence="1 2" key="1">
    <citation type="journal article" date="2019" name="Int. J. Syst. Evol. Microbiol.">
        <title>The Global Catalogue of Microorganisms (GCM) 10K type strain sequencing project: providing services to taxonomists for standard genome sequencing and annotation.</title>
        <authorList>
            <consortium name="The Broad Institute Genomics Platform"/>
            <consortium name="The Broad Institute Genome Sequencing Center for Infectious Disease"/>
            <person name="Wu L."/>
            <person name="Ma J."/>
        </authorList>
    </citation>
    <scope>NUCLEOTIDE SEQUENCE [LARGE SCALE GENOMIC DNA]</scope>
    <source>
        <strain evidence="1 2">JCM 13002</strain>
    </source>
</reference>
<organism evidence="1 2">
    <name type="scientific">Kitasatospora arboriphila</name>
    <dbReference type="NCBI Taxonomy" id="258052"/>
    <lineage>
        <taxon>Bacteria</taxon>
        <taxon>Bacillati</taxon>
        <taxon>Actinomycetota</taxon>
        <taxon>Actinomycetes</taxon>
        <taxon>Kitasatosporales</taxon>
        <taxon>Streptomycetaceae</taxon>
        <taxon>Kitasatospora</taxon>
    </lineage>
</organism>
<proteinExistence type="predicted"/>
<dbReference type="EMBL" id="BAAALD010000011">
    <property type="protein sequence ID" value="GAA1076258.1"/>
    <property type="molecule type" value="Genomic_DNA"/>
</dbReference>
<dbReference type="Proteomes" id="UP001499987">
    <property type="component" value="Unassembled WGS sequence"/>
</dbReference>
<name>A0ABN1TD94_9ACTN</name>
<protein>
    <submittedName>
        <fullName evidence="1">Uncharacterized protein</fullName>
    </submittedName>
</protein>
<sequence>MRSHHPGSRLRLTRRPPGRAADTVLQVTVSPAPHGVALRFHRERPADAAERERRRVHRAAVIDALERLGPGA</sequence>
<accession>A0ABN1TD94</accession>
<evidence type="ECO:0000313" key="2">
    <source>
        <dbReference type="Proteomes" id="UP001499987"/>
    </source>
</evidence>
<comment type="caution">
    <text evidence="1">The sequence shown here is derived from an EMBL/GenBank/DDBJ whole genome shotgun (WGS) entry which is preliminary data.</text>
</comment>
<gene>
    <name evidence="1" type="ORF">GCM10009663_17150</name>
</gene>
<keyword evidence="2" id="KW-1185">Reference proteome</keyword>
<evidence type="ECO:0000313" key="1">
    <source>
        <dbReference type="EMBL" id="GAA1076258.1"/>
    </source>
</evidence>